<gene>
    <name evidence="4" type="ORF">SAMN05216369_1790</name>
</gene>
<dbReference type="CDD" id="cd00088">
    <property type="entry name" value="HPT"/>
    <property type="match status" value="1"/>
</dbReference>
<feature type="domain" description="HPt" evidence="3">
    <location>
        <begin position="19"/>
        <end position="112"/>
    </location>
</feature>
<dbReference type="GO" id="GO:0009927">
    <property type="term" value="F:histidine phosphotransfer kinase activity"/>
    <property type="evidence" value="ECO:0007669"/>
    <property type="project" value="InterPro"/>
</dbReference>
<evidence type="ECO:0000313" key="4">
    <source>
        <dbReference type="EMBL" id="SHK38540.1"/>
    </source>
</evidence>
<dbReference type="GO" id="GO:0000160">
    <property type="term" value="P:phosphorelay signal transduction system"/>
    <property type="evidence" value="ECO:0007669"/>
    <property type="project" value="UniProtKB-KW"/>
</dbReference>
<dbReference type="InterPro" id="IPR036641">
    <property type="entry name" value="HPT_dom_sf"/>
</dbReference>
<evidence type="ECO:0000313" key="5">
    <source>
        <dbReference type="Proteomes" id="UP000184497"/>
    </source>
</evidence>
<evidence type="ECO:0000256" key="2">
    <source>
        <dbReference type="PROSITE-ProRule" id="PRU00110"/>
    </source>
</evidence>
<evidence type="ECO:0000259" key="3">
    <source>
        <dbReference type="PROSITE" id="PS50894"/>
    </source>
</evidence>
<dbReference type="Pfam" id="PF01627">
    <property type="entry name" value="Hpt"/>
    <property type="match status" value="1"/>
</dbReference>
<dbReference type="AlphaFoldDB" id="A0A1M6S1G0"/>
<keyword evidence="5" id="KW-1185">Reference proteome</keyword>
<dbReference type="InterPro" id="IPR008207">
    <property type="entry name" value="Sig_transdc_His_kin_Hpt_dom"/>
</dbReference>
<dbReference type="PANTHER" id="PTHR28242">
    <property type="entry name" value="PHOSPHORELAY INTERMEDIATE PROTEIN YPD1"/>
    <property type="match status" value="1"/>
</dbReference>
<accession>A0A1M6S1G0</accession>
<dbReference type="EMBL" id="FRAQ01000001">
    <property type="protein sequence ID" value="SHK38540.1"/>
    <property type="molecule type" value="Genomic_DNA"/>
</dbReference>
<protein>
    <submittedName>
        <fullName evidence="4">HPt (Histidine-containing phosphotransfer) domain-containing protein</fullName>
    </submittedName>
</protein>
<reference evidence="5" key="1">
    <citation type="submission" date="2016-11" db="EMBL/GenBank/DDBJ databases">
        <authorList>
            <person name="Varghese N."/>
            <person name="Submissions S."/>
        </authorList>
    </citation>
    <scope>NUCLEOTIDE SEQUENCE [LARGE SCALE GENOMIC DNA]</scope>
    <source>
        <strain evidence="5">CGMCC 1.10835</strain>
    </source>
</reference>
<feature type="modified residue" description="Phosphohistidine" evidence="2">
    <location>
        <position position="58"/>
    </location>
</feature>
<dbReference type="GO" id="GO:0005737">
    <property type="term" value="C:cytoplasm"/>
    <property type="evidence" value="ECO:0007669"/>
    <property type="project" value="TreeGrafter"/>
</dbReference>
<evidence type="ECO:0000256" key="1">
    <source>
        <dbReference type="ARBA" id="ARBA00023012"/>
    </source>
</evidence>
<dbReference type="InterPro" id="IPR045871">
    <property type="entry name" value="AHP1-5/YPD1"/>
</dbReference>
<dbReference type="GO" id="GO:0043424">
    <property type="term" value="F:protein histidine kinase binding"/>
    <property type="evidence" value="ECO:0007669"/>
    <property type="project" value="InterPro"/>
</dbReference>
<dbReference type="SUPFAM" id="SSF47226">
    <property type="entry name" value="Histidine-containing phosphotransfer domain, HPT domain"/>
    <property type="match status" value="1"/>
</dbReference>
<dbReference type="PANTHER" id="PTHR28242:SF52">
    <property type="entry name" value="PHOSPHORELAY INTERMEDIATE PROTEIN YPD1"/>
    <property type="match status" value="1"/>
</dbReference>
<organism evidence="4 5">
    <name type="scientific">Marinobacter antarcticus</name>
    <dbReference type="NCBI Taxonomy" id="564117"/>
    <lineage>
        <taxon>Bacteria</taxon>
        <taxon>Pseudomonadati</taxon>
        <taxon>Pseudomonadota</taxon>
        <taxon>Gammaproteobacteria</taxon>
        <taxon>Pseudomonadales</taxon>
        <taxon>Marinobacteraceae</taxon>
        <taxon>Marinobacter</taxon>
    </lineage>
</organism>
<dbReference type="Proteomes" id="UP000184497">
    <property type="component" value="Unassembled WGS sequence"/>
</dbReference>
<dbReference type="RefSeq" id="WP_072796785.1">
    <property type="nucleotide sequence ID" value="NZ_FRAQ01000001.1"/>
</dbReference>
<proteinExistence type="predicted"/>
<dbReference type="OrthoDB" id="9131849at2"/>
<keyword evidence="2" id="KW-0597">Phosphoprotein</keyword>
<keyword evidence="1" id="KW-0902">Two-component regulatory system</keyword>
<name>A0A1M6S1G0_9GAMM</name>
<dbReference type="SMART" id="SM00073">
    <property type="entry name" value="HPT"/>
    <property type="match status" value="1"/>
</dbReference>
<dbReference type="Gene3D" id="1.20.120.160">
    <property type="entry name" value="HPT domain"/>
    <property type="match status" value="1"/>
</dbReference>
<sequence length="118" mass="12804">MVDKPHLDDEALAELQDVMEDEFEMLIRTYLNDSQERIDSLKGAMMDGDSGAFAKTAHSFKGSSINIGAPRLGELCREAEEAGKSDSLNEAPAVLEAIKSEFQRVTNALNALMARGAS</sequence>
<dbReference type="STRING" id="564117.SAMN05216369_1790"/>
<dbReference type="PROSITE" id="PS50894">
    <property type="entry name" value="HPT"/>
    <property type="match status" value="1"/>
</dbReference>